<dbReference type="GO" id="GO:0016853">
    <property type="term" value="F:isomerase activity"/>
    <property type="evidence" value="ECO:0007669"/>
    <property type="project" value="UniProtKB-KW"/>
</dbReference>
<keyword evidence="6" id="KW-0413">Isomerase</keyword>
<dbReference type="InterPro" id="IPR006062">
    <property type="entry name" value="His_biosynth"/>
</dbReference>
<name>A0A6N7IY87_9FIRM</name>
<evidence type="ECO:0000256" key="3">
    <source>
        <dbReference type="ARBA" id="ARBA00023102"/>
    </source>
</evidence>
<comment type="pathway">
    <text evidence="4">Amino-acid biosynthesis.</text>
</comment>
<dbReference type="GO" id="GO:0000105">
    <property type="term" value="P:L-histidine biosynthetic process"/>
    <property type="evidence" value="ECO:0007669"/>
    <property type="project" value="UniProtKB-KW"/>
</dbReference>
<sequence length="30" mass="3494">MSEFTLYPAIDMRNGKCVRLVQGDYDQETI</sequence>
<dbReference type="Pfam" id="PF00977">
    <property type="entry name" value="His_biosynth"/>
    <property type="match status" value="1"/>
</dbReference>
<feature type="non-terminal residue" evidence="6">
    <location>
        <position position="30"/>
    </location>
</feature>
<comment type="similarity">
    <text evidence="1 5">Belongs to the HisA/HisF family.</text>
</comment>
<accession>A0A6N7IY87</accession>
<evidence type="ECO:0000256" key="4">
    <source>
        <dbReference type="ARBA" id="ARBA00029440"/>
    </source>
</evidence>
<comment type="caution">
    <text evidence="6">The sequence shown here is derived from an EMBL/GenBank/DDBJ whole genome shotgun (WGS) entry which is preliminary data.</text>
</comment>
<dbReference type="AlphaFoldDB" id="A0A6N7IY87"/>
<dbReference type="SUPFAM" id="SSF51366">
    <property type="entry name" value="Ribulose-phoshate binding barrel"/>
    <property type="match status" value="1"/>
</dbReference>
<dbReference type="RefSeq" id="WP_423244421.1">
    <property type="nucleotide sequence ID" value="NZ_WHYR01000206.1"/>
</dbReference>
<evidence type="ECO:0000313" key="7">
    <source>
        <dbReference type="Proteomes" id="UP000441717"/>
    </source>
</evidence>
<proteinExistence type="inferred from homology"/>
<dbReference type="EMBL" id="WHYR01000206">
    <property type="protein sequence ID" value="MQL54128.1"/>
    <property type="molecule type" value="Genomic_DNA"/>
</dbReference>
<dbReference type="InterPro" id="IPR011060">
    <property type="entry name" value="RibuloseP-bd_barrel"/>
</dbReference>
<evidence type="ECO:0000256" key="2">
    <source>
        <dbReference type="ARBA" id="ARBA00022605"/>
    </source>
</evidence>
<evidence type="ECO:0000256" key="1">
    <source>
        <dbReference type="ARBA" id="ARBA00009667"/>
    </source>
</evidence>
<evidence type="ECO:0000313" key="6">
    <source>
        <dbReference type="EMBL" id="MQL54128.1"/>
    </source>
</evidence>
<dbReference type="Gene3D" id="3.20.20.70">
    <property type="entry name" value="Aldolase class I"/>
    <property type="match status" value="1"/>
</dbReference>
<keyword evidence="3 5" id="KW-0368">Histidine biosynthesis</keyword>
<keyword evidence="7" id="KW-1185">Reference proteome</keyword>
<gene>
    <name evidence="6" type="ORF">GFC01_18120</name>
</gene>
<evidence type="ECO:0000256" key="5">
    <source>
        <dbReference type="RuleBase" id="RU003657"/>
    </source>
</evidence>
<reference evidence="6 7" key="1">
    <citation type="submission" date="2019-10" db="EMBL/GenBank/DDBJ databases">
        <title>Comparative genomics of sulfur disproportionating microorganisms.</title>
        <authorList>
            <person name="Ward L.M."/>
            <person name="Bertran E."/>
            <person name="Johnston D."/>
        </authorList>
    </citation>
    <scope>NUCLEOTIDE SEQUENCE [LARGE SCALE GENOMIC DNA]</scope>
    <source>
        <strain evidence="6 7">DSM 14055</strain>
    </source>
</reference>
<organism evidence="6 7">
    <name type="scientific">Desulfofundulus thermobenzoicus</name>
    <dbReference type="NCBI Taxonomy" id="29376"/>
    <lineage>
        <taxon>Bacteria</taxon>
        <taxon>Bacillati</taxon>
        <taxon>Bacillota</taxon>
        <taxon>Clostridia</taxon>
        <taxon>Eubacteriales</taxon>
        <taxon>Peptococcaceae</taxon>
        <taxon>Desulfofundulus</taxon>
    </lineage>
</organism>
<dbReference type="Proteomes" id="UP000441717">
    <property type="component" value="Unassembled WGS sequence"/>
</dbReference>
<protein>
    <submittedName>
        <fullName evidence="6">1-(5-phosphoribosyl)-5-((5-phosphoribosylamino)methylideneamino)imidazole-4-carboxamide isomerase</fullName>
    </submittedName>
</protein>
<dbReference type="InterPro" id="IPR013785">
    <property type="entry name" value="Aldolase_TIM"/>
</dbReference>
<keyword evidence="2 5" id="KW-0028">Amino-acid biosynthesis</keyword>